<dbReference type="Pfam" id="PF14200">
    <property type="entry name" value="RicinB_lectin_2"/>
    <property type="match status" value="1"/>
</dbReference>
<feature type="signal peptide" evidence="1">
    <location>
        <begin position="1"/>
        <end position="28"/>
    </location>
</feature>
<evidence type="ECO:0000313" key="3">
    <source>
        <dbReference type="EMBL" id="GLW89742.1"/>
    </source>
</evidence>
<evidence type="ECO:0000313" key="4">
    <source>
        <dbReference type="Proteomes" id="UP001165042"/>
    </source>
</evidence>
<sequence>MSSFIKRVAVIAALVLAPIPAITSSATASTASTAATASTATVAGIGPVAATYRIYNHDNRLVCLDIPRGSTANHKPVQVYDCNGGLNQLWDYVSEPTAPGYGYLVNRASGKCVDVKRASVVAGAPVEQYTCYPGTRNQLWTYDIITLQWRVLHSGQCLVARVPGSDVDLMQDNCTGPFSKRWDLF</sequence>
<keyword evidence="4" id="KW-1185">Reference proteome</keyword>
<gene>
    <name evidence="3" type="ORF">Aglo03_05580</name>
</gene>
<dbReference type="AlphaFoldDB" id="A0A9W6QHW4"/>
<feature type="domain" description="Ricin B lectin" evidence="2">
    <location>
        <begin position="49"/>
        <end position="185"/>
    </location>
</feature>
<proteinExistence type="predicted"/>
<dbReference type="Gene3D" id="2.80.10.50">
    <property type="match status" value="2"/>
</dbReference>
<accession>A0A9W6QHW4</accession>
<dbReference type="PROSITE" id="PS50231">
    <property type="entry name" value="RICIN_B_LECTIN"/>
    <property type="match status" value="1"/>
</dbReference>
<reference evidence="3" key="1">
    <citation type="submission" date="2023-02" db="EMBL/GenBank/DDBJ databases">
        <title>Actinokineospora globicatena NBRC 15670.</title>
        <authorList>
            <person name="Ichikawa N."/>
            <person name="Sato H."/>
            <person name="Tonouchi N."/>
        </authorList>
    </citation>
    <scope>NUCLEOTIDE SEQUENCE</scope>
    <source>
        <strain evidence="3">NBRC 15670</strain>
    </source>
</reference>
<dbReference type="EMBL" id="BSSD01000001">
    <property type="protein sequence ID" value="GLW89742.1"/>
    <property type="molecule type" value="Genomic_DNA"/>
</dbReference>
<dbReference type="CDD" id="cd00161">
    <property type="entry name" value="beta-trefoil_Ricin-like"/>
    <property type="match status" value="1"/>
</dbReference>
<keyword evidence="1" id="KW-0732">Signal</keyword>
<dbReference type="SUPFAM" id="SSF50370">
    <property type="entry name" value="Ricin B-like lectins"/>
    <property type="match status" value="1"/>
</dbReference>
<dbReference type="InterPro" id="IPR000772">
    <property type="entry name" value="Ricin_B_lectin"/>
</dbReference>
<comment type="caution">
    <text evidence="3">The sequence shown here is derived from an EMBL/GenBank/DDBJ whole genome shotgun (WGS) entry which is preliminary data.</text>
</comment>
<name>A0A9W6QHW4_9PSEU</name>
<organism evidence="3 4">
    <name type="scientific">Actinokineospora globicatena</name>
    <dbReference type="NCBI Taxonomy" id="103729"/>
    <lineage>
        <taxon>Bacteria</taxon>
        <taxon>Bacillati</taxon>
        <taxon>Actinomycetota</taxon>
        <taxon>Actinomycetes</taxon>
        <taxon>Pseudonocardiales</taxon>
        <taxon>Pseudonocardiaceae</taxon>
        <taxon>Actinokineospora</taxon>
    </lineage>
</organism>
<dbReference type="Proteomes" id="UP001165042">
    <property type="component" value="Unassembled WGS sequence"/>
</dbReference>
<feature type="chain" id="PRO_5040896013" description="Ricin B lectin domain-containing protein" evidence="1">
    <location>
        <begin position="29"/>
        <end position="185"/>
    </location>
</feature>
<evidence type="ECO:0000259" key="2">
    <source>
        <dbReference type="SMART" id="SM00458"/>
    </source>
</evidence>
<protein>
    <recommendedName>
        <fullName evidence="2">Ricin B lectin domain-containing protein</fullName>
    </recommendedName>
</protein>
<dbReference type="RefSeq" id="WP_285608871.1">
    <property type="nucleotide sequence ID" value="NZ_BSSD01000001.1"/>
</dbReference>
<evidence type="ECO:0000256" key="1">
    <source>
        <dbReference type="SAM" id="SignalP"/>
    </source>
</evidence>
<dbReference type="SMART" id="SM00458">
    <property type="entry name" value="RICIN"/>
    <property type="match status" value="1"/>
</dbReference>
<dbReference type="InterPro" id="IPR035992">
    <property type="entry name" value="Ricin_B-like_lectins"/>
</dbReference>